<name>A0A9P8ICH5_9PEZI</name>
<comment type="caution">
    <text evidence="1">The sequence shown here is derived from an EMBL/GenBank/DDBJ whole genome shotgun (WGS) entry which is preliminary data.</text>
</comment>
<dbReference type="Proteomes" id="UP000698800">
    <property type="component" value="Unassembled WGS sequence"/>
</dbReference>
<dbReference type="Gene3D" id="3.40.50.1000">
    <property type="entry name" value="HAD superfamily/HAD-like"/>
    <property type="match status" value="1"/>
</dbReference>
<sequence length="476" mass="54543">MTILKNITTLILDLGDVLFNWSPPTKTKISPITLRRIFLTPTWSDYECGKISRDACYQRIGEQFCIDPSEVASTFAQARETLSLDSELMLSIQQLKIESNNTLRVYAMSNISEPDYQFLRTKPMDWSIFDQVFTSCAVGERKPNLAFYQHVLDATRADPQSTIFVDDKTDNVLSARSMGLHGIVYDNKQQVVRALRNLLGNPVKRGEAFLERNSKNLLAESDNSKSYSIHENFCQLLILEATNNRDIVEFEEYPRTWNFFKDKQLVSFPHDLDTTAVALTVLEREEKVVHSILDEMMTYQNVDGIILTYFDHTRPRLDPAVCANVLSLFYLYGRGHQLTRTFQWVCKVLLNRAYLDGTRYYCTPECFLWFVSRMIRFSGSPEVHQQLNPLLRDRVQERIGASGDAMALAMRILVCKSVGIRNEVDARSLLPLQCEDGGWELGWMYKHPTTLTRVGSRGLTTALAINAIKAIEGYYE</sequence>
<evidence type="ECO:0000313" key="1">
    <source>
        <dbReference type="EMBL" id="KAH0542991.1"/>
    </source>
</evidence>
<organism evidence="1 2">
    <name type="scientific">Glutinoglossum americanum</name>
    <dbReference type="NCBI Taxonomy" id="1670608"/>
    <lineage>
        <taxon>Eukaryota</taxon>
        <taxon>Fungi</taxon>
        <taxon>Dikarya</taxon>
        <taxon>Ascomycota</taxon>
        <taxon>Pezizomycotina</taxon>
        <taxon>Geoglossomycetes</taxon>
        <taxon>Geoglossales</taxon>
        <taxon>Geoglossaceae</taxon>
        <taxon>Glutinoglossum</taxon>
    </lineage>
</organism>
<evidence type="ECO:0000313" key="2">
    <source>
        <dbReference type="Proteomes" id="UP000698800"/>
    </source>
</evidence>
<dbReference type="PANTHER" id="PTHR43611">
    <property type="entry name" value="ALPHA-D-GLUCOSE 1-PHOSPHATE PHOSPHATASE"/>
    <property type="match status" value="1"/>
</dbReference>
<keyword evidence="2" id="KW-1185">Reference proteome</keyword>
<dbReference type="OrthoDB" id="2012566at2759"/>
<dbReference type="PANTHER" id="PTHR43611:SF3">
    <property type="entry name" value="FLAVIN MONONUCLEOTIDE HYDROLASE 1, CHLOROPLATIC"/>
    <property type="match status" value="1"/>
</dbReference>
<dbReference type="InterPro" id="IPR008930">
    <property type="entry name" value="Terpenoid_cyclase/PrenylTrfase"/>
</dbReference>
<dbReference type="InterPro" id="IPR006439">
    <property type="entry name" value="HAD-SF_hydro_IA"/>
</dbReference>
<protein>
    <recommendedName>
        <fullName evidence="3">HAD-like protein</fullName>
    </recommendedName>
</protein>
<dbReference type="Gene3D" id="1.50.10.20">
    <property type="match status" value="1"/>
</dbReference>
<dbReference type="InterPro" id="IPR036412">
    <property type="entry name" value="HAD-like_sf"/>
</dbReference>
<dbReference type="InterPro" id="IPR023214">
    <property type="entry name" value="HAD_sf"/>
</dbReference>
<dbReference type="Pfam" id="PF13419">
    <property type="entry name" value="HAD_2"/>
    <property type="match status" value="1"/>
</dbReference>
<reference evidence="1" key="1">
    <citation type="submission" date="2021-03" db="EMBL/GenBank/DDBJ databases">
        <title>Comparative genomics and phylogenomic investigation of the class Geoglossomycetes provide insights into ecological specialization and systematics.</title>
        <authorList>
            <person name="Melie T."/>
            <person name="Pirro S."/>
            <person name="Miller A.N."/>
            <person name="Quandt A."/>
        </authorList>
    </citation>
    <scope>NUCLEOTIDE SEQUENCE</scope>
    <source>
        <strain evidence="1">GBOQ0MN5Z8</strain>
    </source>
</reference>
<evidence type="ECO:0008006" key="3">
    <source>
        <dbReference type="Google" id="ProtNLM"/>
    </source>
</evidence>
<dbReference type="GO" id="GO:0016791">
    <property type="term" value="F:phosphatase activity"/>
    <property type="evidence" value="ECO:0007669"/>
    <property type="project" value="UniProtKB-ARBA"/>
</dbReference>
<dbReference type="SUPFAM" id="SSF48239">
    <property type="entry name" value="Terpenoid cyclases/Protein prenyltransferases"/>
    <property type="match status" value="1"/>
</dbReference>
<dbReference type="EMBL" id="JAGHQL010000042">
    <property type="protein sequence ID" value="KAH0542991.1"/>
    <property type="molecule type" value="Genomic_DNA"/>
</dbReference>
<dbReference type="NCBIfam" id="TIGR01509">
    <property type="entry name" value="HAD-SF-IA-v3"/>
    <property type="match status" value="1"/>
</dbReference>
<dbReference type="SUPFAM" id="SSF56784">
    <property type="entry name" value="HAD-like"/>
    <property type="match status" value="1"/>
</dbReference>
<accession>A0A9P8ICH5</accession>
<gene>
    <name evidence="1" type="ORF">FGG08_002679</name>
</gene>
<dbReference type="Gene3D" id="1.10.150.240">
    <property type="entry name" value="Putative phosphatase, domain 2"/>
    <property type="match status" value="1"/>
</dbReference>
<dbReference type="InterPro" id="IPR041492">
    <property type="entry name" value="HAD_2"/>
</dbReference>
<dbReference type="InterPro" id="IPR023198">
    <property type="entry name" value="PGP-like_dom2"/>
</dbReference>
<dbReference type="AlphaFoldDB" id="A0A9P8ICH5"/>
<proteinExistence type="predicted"/>